<protein>
    <submittedName>
        <fullName evidence="1">Type VI secretion protein</fullName>
    </submittedName>
</protein>
<proteinExistence type="predicted"/>
<dbReference type="Pfam" id="PF13665">
    <property type="entry name" value="Tox-PAAR-like"/>
    <property type="match status" value="1"/>
</dbReference>
<keyword evidence="2" id="KW-1185">Reference proteome</keyword>
<evidence type="ECO:0000313" key="2">
    <source>
        <dbReference type="Proteomes" id="UP000245212"/>
    </source>
</evidence>
<dbReference type="Proteomes" id="UP000245212">
    <property type="component" value="Unassembled WGS sequence"/>
</dbReference>
<name>A0A2V1K2K8_9BURK</name>
<comment type="caution">
    <text evidence="1">The sequence shown here is derived from an EMBL/GenBank/DDBJ whole genome shotgun (WGS) entry which is preliminary data.</text>
</comment>
<dbReference type="AlphaFoldDB" id="A0A2V1K2K8"/>
<dbReference type="RefSeq" id="WP_109060205.1">
    <property type="nucleotide sequence ID" value="NZ_QETA01000001.1"/>
</dbReference>
<sequence length="134" mass="13463">MQMLNNGGSQCSATPDVCKVPTPAGPVPTPFPNLGTTQMADPGGLVRKVLVVNMPALNLMSKITLTNGDQAGSTGGVVSNRIMGQVQFLVGSSKVMVGGKPALRVGAQTGQNGAPANAVGSVVSPSQTKVMVMS</sequence>
<gene>
    <name evidence="1" type="ORF">DD235_01010</name>
</gene>
<dbReference type="EMBL" id="QETA01000001">
    <property type="protein sequence ID" value="PWF24800.1"/>
    <property type="molecule type" value="Genomic_DNA"/>
</dbReference>
<accession>A0A2V1K2K8</accession>
<reference evidence="2" key="1">
    <citation type="submission" date="2018-05" db="EMBL/GenBank/DDBJ databases">
        <authorList>
            <person name="Li Y."/>
        </authorList>
    </citation>
    <scope>NUCLEOTIDE SEQUENCE [LARGE SCALE GENOMIC DNA]</scope>
    <source>
        <strain evidence="2">3d-2-2</strain>
    </source>
</reference>
<evidence type="ECO:0000313" key="1">
    <source>
        <dbReference type="EMBL" id="PWF24800.1"/>
    </source>
</evidence>
<organism evidence="1 2">
    <name type="scientific">Corticimicrobacter populi</name>
    <dbReference type="NCBI Taxonomy" id="2175229"/>
    <lineage>
        <taxon>Bacteria</taxon>
        <taxon>Pseudomonadati</taxon>
        <taxon>Pseudomonadota</taxon>
        <taxon>Betaproteobacteria</taxon>
        <taxon>Burkholderiales</taxon>
        <taxon>Alcaligenaceae</taxon>
        <taxon>Corticimicrobacter</taxon>
    </lineage>
</organism>
<dbReference type="CDD" id="cd14740">
    <property type="entry name" value="PAAR_4"/>
    <property type="match status" value="1"/>
</dbReference>